<proteinExistence type="predicted"/>
<dbReference type="SUPFAM" id="SSF103473">
    <property type="entry name" value="MFS general substrate transporter"/>
    <property type="match status" value="1"/>
</dbReference>
<dbReference type="RefSeq" id="WP_264142968.1">
    <property type="nucleotide sequence ID" value="NZ_JAOYEY010000037.1"/>
</dbReference>
<dbReference type="Proteomes" id="UP001526147">
    <property type="component" value="Unassembled WGS sequence"/>
</dbReference>
<evidence type="ECO:0000313" key="3">
    <source>
        <dbReference type="Proteomes" id="UP001526147"/>
    </source>
</evidence>
<feature type="transmembrane region" description="Helical" evidence="1">
    <location>
        <begin position="157"/>
        <end position="177"/>
    </location>
</feature>
<feature type="transmembrane region" description="Helical" evidence="1">
    <location>
        <begin position="20"/>
        <end position="39"/>
    </location>
</feature>
<feature type="transmembrane region" description="Helical" evidence="1">
    <location>
        <begin position="205"/>
        <end position="234"/>
    </location>
</feature>
<organism evidence="2 3">
    <name type="scientific">Metabacillus halosaccharovorans</name>
    <dbReference type="NCBI Taxonomy" id="930124"/>
    <lineage>
        <taxon>Bacteria</taxon>
        <taxon>Bacillati</taxon>
        <taxon>Bacillota</taxon>
        <taxon>Bacilli</taxon>
        <taxon>Bacillales</taxon>
        <taxon>Bacillaceae</taxon>
        <taxon>Metabacillus</taxon>
    </lineage>
</organism>
<feature type="transmembrane region" description="Helical" evidence="1">
    <location>
        <begin position="90"/>
        <end position="114"/>
    </location>
</feature>
<protein>
    <submittedName>
        <fullName evidence="2">MFS transporter</fullName>
    </submittedName>
</protein>
<dbReference type="EMBL" id="JAOYEY010000037">
    <property type="protein sequence ID" value="MCV9886336.1"/>
    <property type="molecule type" value="Genomic_DNA"/>
</dbReference>
<reference evidence="2 3" key="1">
    <citation type="submission" date="2022-10" db="EMBL/GenBank/DDBJ databases">
        <title>Draft genome assembly of moderately radiation resistant bacterium Metabacillus halosaccharovorans.</title>
        <authorList>
            <person name="Pal S."/>
            <person name="Gopinathan A."/>
        </authorList>
    </citation>
    <scope>NUCLEOTIDE SEQUENCE [LARGE SCALE GENOMIC DNA]</scope>
    <source>
        <strain evidence="2 3">VITHBRA001</strain>
    </source>
</reference>
<feature type="transmembrane region" description="Helical" evidence="1">
    <location>
        <begin position="240"/>
        <end position="263"/>
    </location>
</feature>
<feature type="transmembrane region" description="Helical" evidence="1">
    <location>
        <begin position="60"/>
        <end position="78"/>
    </location>
</feature>
<keyword evidence="1" id="KW-0812">Transmembrane</keyword>
<dbReference type="Pfam" id="PF13347">
    <property type="entry name" value="MFS_2"/>
    <property type="match status" value="1"/>
</dbReference>
<keyword evidence="1" id="KW-0472">Membrane</keyword>
<feature type="transmembrane region" description="Helical" evidence="1">
    <location>
        <begin position="296"/>
        <end position="319"/>
    </location>
</feature>
<sequence length="422" mass="46489">MLVLATIASYFSIYMTDTVGISAAAAAGIMFVATLWDAINDPVMGTIADRTNTKWGRYRPYFLFVPIIFVIASVLLFINPTGIDGIGKVIYIGGLYILLNMCTTALTMPQMAVLPAVTKNDRERNSVITLGAAFTAIAFTIGSTFTPQLTEFFGGSYIPLMVIYGIITIFCFWGLFVTSKEKYITTSEKSPFTKDLKKLFKHKEIYPLILVWCLAAVGYGFMFASSVYFMMYYIGRPDLISLYMGIISIGALFSMVVCMPIALKIFKTGQRAMLVTQFITFVFYGIAFIFGDNLIVLYVCSFIATAIGAMSNALVNILVNDTIDFIYLKEKTSLNGTIASLKGFAQKCGNTITNSGILALLAVSGYIPGAIGQQPDATMFTLNFVRFGIPAIICLVIVICMKYYPLEKYRSEIDKMKNGSID</sequence>
<feature type="transmembrane region" description="Helical" evidence="1">
    <location>
        <begin position="126"/>
        <end position="145"/>
    </location>
</feature>
<evidence type="ECO:0000313" key="2">
    <source>
        <dbReference type="EMBL" id="MCV9886336.1"/>
    </source>
</evidence>
<keyword evidence="1" id="KW-1133">Transmembrane helix</keyword>
<feature type="transmembrane region" description="Helical" evidence="1">
    <location>
        <begin position="352"/>
        <end position="372"/>
    </location>
</feature>
<dbReference type="InterPro" id="IPR036259">
    <property type="entry name" value="MFS_trans_sf"/>
</dbReference>
<gene>
    <name evidence="2" type="ORF">OIH86_11765</name>
</gene>
<accession>A0ABT3DHH6</accession>
<dbReference type="PANTHER" id="PTHR11328:SF24">
    <property type="entry name" value="MAJOR FACILITATOR SUPERFAMILY (MFS) PROFILE DOMAIN-CONTAINING PROTEIN"/>
    <property type="match status" value="1"/>
</dbReference>
<name>A0ABT3DHH6_9BACI</name>
<dbReference type="PANTHER" id="PTHR11328">
    <property type="entry name" value="MAJOR FACILITATOR SUPERFAMILY DOMAIN-CONTAINING PROTEIN"/>
    <property type="match status" value="1"/>
</dbReference>
<dbReference type="Gene3D" id="1.20.1250.20">
    <property type="entry name" value="MFS general substrate transporter like domains"/>
    <property type="match status" value="1"/>
</dbReference>
<feature type="transmembrane region" description="Helical" evidence="1">
    <location>
        <begin position="384"/>
        <end position="406"/>
    </location>
</feature>
<keyword evidence="3" id="KW-1185">Reference proteome</keyword>
<feature type="transmembrane region" description="Helical" evidence="1">
    <location>
        <begin position="272"/>
        <end position="290"/>
    </location>
</feature>
<evidence type="ECO:0000256" key="1">
    <source>
        <dbReference type="SAM" id="Phobius"/>
    </source>
</evidence>
<dbReference type="InterPro" id="IPR039672">
    <property type="entry name" value="MFS_2"/>
</dbReference>
<comment type="caution">
    <text evidence="2">The sequence shown here is derived from an EMBL/GenBank/DDBJ whole genome shotgun (WGS) entry which is preliminary data.</text>
</comment>